<comment type="caution">
    <text evidence="1">The sequence shown here is derived from an EMBL/GenBank/DDBJ whole genome shotgun (WGS) entry which is preliminary data.</text>
</comment>
<reference evidence="1" key="1">
    <citation type="submission" date="2021-02" db="EMBL/GenBank/DDBJ databases">
        <authorList>
            <person name="Nowell W R."/>
        </authorList>
    </citation>
    <scope>NUCLEOTIDE SEQUENCE</scope>
</reference>
<organism evidence="1 2">
    <name type="scientific">Rotaria magnacalcarata</name>
    <dbReference type="NCBI Taxonomy" id="392030"/>
    <lineage>
        <taxon>Eukaryota</taxon>
        <taxon>Metazoa</taxon>
        <taxon>Spiralia</taxon>
        <taxon>Gnathifera</taxon>
        <taxon>Rotifera</taxon>
        <taxon>Eurotatoria</taxon>
        <taxon>Bdelloidea</taxon>
        <taxon>Philodinida</taxon>
        <taxon>Philodinidae</taxon>
        <taxon>Rotaria</taxon>
    </lineage>
</organism>
<proteinExistence type="predicted"/>
<gene>
    <name evidence="1" type="ORF">SMN809_LOCUS27084</name>
</gene>
<dbReference type="EMBL" id="CAJOBI010040968">
    <property type="protein sequence ID" value="CAF4324142.1"/>
    <property type="molecule type" value="Genomic_DNA"/>
</dbReference>
<dbReference type="AlphaFoldDB" id="A0A8S2U502"/>
<evidence type="ECO:0000313" key="2">
    <source>
        <dbReference type="Proteomes" id="UP000676336"/>
    </source>
</evidence>
<sequence>MEELKLHLEKQLIENNIRHNELIQMFNGGSNNPVQAEVS</sequence>
<protein>
    <submittedName>
        <fullName evidence="1">Uncharacterized protein</fullName>
    </submittedName>
</protein>
<name>A0A8S2U502_9BILA</name>
<evidence type="ECO:0000313" key="1">
    <source>
        <dbReference type="EMBL" id="CAF4324142.1"/>
    </source>
</evidence>
<feature type="non-terminal residue" evidence="1">
    <location>
        <position position="39"/>
    </location>
</feature>
<dbReference type="Proteomes" id="UP000676336">
    <property type="component" value="Unassembled WGS sequence"/>
</dbReference>
<accession>A0A8S2U502</accession>